<sequence>MASTRNKNTPGNYCLEQRQSTSPEKWCLYKNGANGYAHNTKLAGNGLIQGPMPWDTLSHNPADIESFLFGINSTNLVNPAPPLTPQLKHIESANVFKKPDIFMPIPFVMSKDQRPFPLP</sequence>
<organism evidence="2">
    <name type="scientific">viral metagenome</name>
    <dbReference type="NCBI Taxonomy" id="1070528"/>
    <lineage>
        <taxon>unclassified sequences</taxon>
        <taxon>metagenomes</taxon>
        <taxon>organismal metagenomes</taxon>
    </lineage>
</organism>
<proteinExistence type="predicted"/>
<protein>
    <submittedName>
        <fullName evidence="2">Uncharacterized protein</fullName>
    </submittedName>
</protein>
<evidence type="ECO:0000256" key="1">
    <source>
        <dbReference type="SAM" id="MobiDB-lite"/>
    </source>
</evidence>
<dbReference type="AlphaFoldDB" id="A0A6C0ITD3"/>
<reference evidence="2" key="1">
    <citation type="journal article" date="2020" name="Nature">
        <title>Giant virus diversity and host interactions through global metagenomics.</title>
        <authorList>
            <person name="Schulz F."/>
            <person name="Roux S."/>
            <person name="Paez-Espino D."/>
            <person name="Jungbluth S."/>
            <person name="Walsh D.A."/>
            <person name="Denef V.J."/>
            <person name="McMahon K.D."/>
            <person name="Konstantinidis K.T."/>
            <person name="Eloe-Fadrosh E.A."/>
            <person name="Kyrpides N.C."/>
            <person name="Woyke T."/>
        </authorList>
    </citation>
    <scope>NUCLEOTIDE SEQUENCE</scope>
    <source>
        <strain evidence="2">GVMAG-M-3300024301-20</strain>
    </source>
</reference>
<accession>A0A6C0ITD3</accession>
<feature type="region of interest" description="Disordered" evidence="1">
    <location>
        <begin position="1"/>
        <end position="20"/>
    </location>
</feature>
<evidence type="ECO:0000313" key="2">
    <source>
        <dbReference type="EMBL" id="QHT95765.1"/>
    </source>
</evidence>
<name>A0A6C0ITD3_9ZZZZ</name>
<dbReference type="EMBL" id="MN740246">
    <property type="protein sequence ID" value="QHT95765.1"/>
    <property type="molecule type" value="Genomic_DNA"/>
</dbReference>